<comment type="caution">
    <text evidence="1">The sequence shown here is derived from an EMBL/GenBank/DDBJ whole genome shotgun (WGS) entry which is preliminary data.</text>
</comment>
<protein>
    <submittedName>
        <fullName evidence="1">Uncharacterized protein</fullName>
    </submittedName>
</protein>
<dbReference type="EMBL" id="CAESAQ020000076">
    <property type="protein sequence ID" value="CAB5502044.1"/>
    <property type="molecule type" value="Genomic_DNA"/>
</dbReference>
<proteinExistence type="predicted"/>
<accession>A0A8H9CG02</accession>
<reference evidence="1 2" key="1">
    <citation type="submission" date="2020-05" db="EMBL/GenBank/DDBJ databases">
        <authorList>
            <person name="Petersen J."/>
            <person name="Sayavedra L."/>
        </authorList>
    </citation>
    <scope>NUCLEOTIDE SEQUENCE [LARGE SCALE GENOMIC DNA]</scope>
    <source>
        <strain evidence="1">B thermophilus SOXS</strain>
    </source>
</reference>
<dbReference type="AlphaFoldDB" id="A0A8H9CG02"/>
<gene>
    <name evidence="1" type="ORF">THERMOS_1512</name>
</gene>
<name>A0A8H9CG02_9GAMM</name>
<dbReference type="Proteomes" id="UP000643672">
    <property type="component" value="Unassembled WGS sequence"/>
</dbReference>
<evidence type="ECO:0000313" key="1">
    <source>
        <dbReference type="EMBL" id="CAB5502044.1"/>
    </source>
</evidence>
<sequence>MDFLITEFNDIVACRFNNFNFFPFIILRKLFKYSLNIAKTGLNKPLIWQKLNFINHPYLC</sequence>
<keyword evidence="2" id="KW-1185">Reference proteome</keyword>
<organism evidence="1 2">
    <name type="scientific">Bathymodiolus thermophilus thioautotrophic gill symbiont</name>
    <dbReference type="NCBI Taxonomy" id="2360"/>
    <lineage>
        <taxon>Bacteria</taxon>
        <taxon>Pseudomonadati</taxon>
        <taxon>Pseudomonadota</taxon>
        <taxon>Gammaproteobacteria</taxon>
        <taxon>sulfur-oxidizing symbionts</taxon>
    </lineage>
</organism>
<evidence type="ECO:0000313" key="2">
    <source>
        <dbReference type="Proteomes" id="UP000643672"/>
    </source>
</evidence>